<evidence type="ECO:0000256" key="6">
    <source>
        <dbReference type="ARBA" id="ARBA00023136"/>
    </source>
</evidence>
<protein>
    <submittedName>
        <fullName evidence="9">Carbohydrate ABC transporter permease</fullName>
    </submittedName>
</protein>
<evidence type="ECO:0000313" key="9">
    <source>
        <dbReference type="EMBL" id="NED97114.1"/>
    </source>
</evidence>
<dbReference type="Proteomes" id="UP000469185">
    <property type="component" value="Unassembled WGS sequence"/>
</dbReference>
<feature type="transmembrane region" description="Helical" evidence="7">
    <location>
        <begin position="104"/>
        <end position="124"/>
    </location>
</feature>
<feature type="transmembrane region" description="Helical" evidence="7">
    <location>
        <begin position="7"/>
        <end position="29"/>
    </location>
</feature>
<comment type="caution">
    <text evidence="9">The sequence shown here is derived from an EMBL/GenBank/DDBJ whole genome shotgun (WGS) entry which is preliminary data.</text>
</comment>
<dbReference type="Gene3D" id="1.10.3720.10">
    <property type="entry name" value="MetI-like"/>
    <property type="match status" value="1"/>
</dbReference>
<gene>
    <name evidence="9" type="ORF">G1H11_17585</name>
</gene>
<dbReference type="PANTHER" id="PTHR43744">
    <property type="entry name" value="ABC TRANSPORTER PERMEASE PROTEIN MG189-RELATED-RELATED"/>
    <property type="match status" value="1"/>
</dbReference>
<dbReference type="SUPFAM" id="SSF161098">
    <property type="entry name" value="MetI-like"/>
    <property type="match status" value="1"/>
</dbReference>
<comment type="similarity">
    <text evidence="7">Belongs to the binding-protein-dependent transport system permease family.</text>
</comment>
<feature type="transmembrane region" description="Helical" evidence="7">
    <location>
        <begin position="180"/>
        <end position="202"/>
    </location>
</feature>
<feature type="transmembrane region" description="Helical" evidence="7">
    <location>
        <begin position="68"/>
        <end position="92"/>
    </location>
</feature>
<dbReference type="InterPro" id="IPR035906">
    <property type="entry name" value="MetI-like_sf"/>
</dbReference>
<dbReference type="InterPro" id="IPR000515">
    <property type="entry name" value="MetI-like"/>
</dbReference>
<proteinExistence type="inferred from homology"/>
<keyword evidence="6 7" id="KW-0472">Membrane</keyword>
<feature type="transmembrane region" description="Helical" evidence="7">
    <location>
        <begin position="136"/>
        <end position="159"/>
    </location>
</feature>
<dbReference type="PROSITE" id="PS50928">
    <property type="entry name" value="ABC_TM1"/>
    <property type="match status" value="1"/>
</dbReference>
<feature type="domain" description="ABC transmembrane type-1" evidence="8">
    <location>
        <begin position="68"/>
        <end position="260"/>
    </location>
</feature>
<dbReference type="AlphaFoldDB" id="A0A6N9YQ65"/>
<organism evidence="9 10">
    <name type="scientific">Phytoactinopolyspora alkaliphila</name>
    <dbReference type="NCBI Taxonomy" id="1783498"/>
    <lineage>
        <taxon>Bacteria</taxon>
        <taxon>Bacillati</taxon>
        <taxon>Actinomycetota</taxon>
        <taxon>Actinomycetes</taxon>
        <taxon>Jiangellales</taxon>
        <taxon>Jiangellaceae</taxon>
        <taxon>Phytoactinopolyspora</taxon>
    </lineage>
</organism>
<dbReference type="PANTHER" id="PTHR43744:SF4">
    <property type="entry name" value="OSMOPROTECTIVE COMPOUNDS UPTAKE PERMEASE PROTEIN GGTD"/>
    <property type="match status" value="1"/>
</dbReference>
<keyword evidence="10" id="KW-1185">Reference proteome</keyword>
<evidence type="ECO:0000313" key="10">
    <source>
        <dbReference type="Proteomes" id="UP000469185"/>
    </source>
</evidence>
<dbReference type="GO" id="GO:0005886">
    <property type="term" value="C:plasma membrane"/>
    <property type="evidence" value="ECO:0007669"/>
    <property type="project" value="UniProtKB-SubCell"/>
</dbReference>
<keyword evidence="3" id="KW-1003">Cell membrane</keyword>
<evidence type="ECO:0000256" key="5">
    <source>
        <dbReference type="ARBA" id="ARBA00022989"/>
    </source>
</evidence>
<accession>A0A6N9YQ65</accession>
<reference evidence="9 10" key="1">
    <citation type="submission" date="2020-02" db="EMBL/GenBank/DDBJ databases">
        <authorList>
            <person name="Li X.-J."/>
            <person name="Feng X.-M."/>
        </authorList>
    </citation>
    <scope>NUCLEOTIDE SEQUENCE [LARGE SCALE GENOMIC DNA]</scope>
    <source>
        <strain evidence="9 10">CGMCC 4.7225</strain>
    </source>
</reference>
<name>A0A6N9YQ65_9ACTN</name>
<dbReference type="GO" id="GO:0055085">
    <property type="term" value="P:transmembrane transport"/>
    <property type="evidence" value="ECO:0007669"/>
    <property type="project" value="InterPro"/>
</dbReference>
<sequence>MRRVPVHVVVLGITAIWSIPLLGLVVSSFRPSWAVLSSGWWESVTLPGDYTLANYGRVLGRDGMALSLFNSLAIVVPATLLTVVVGAAAAYGLASMRFRFRGGVLLLIVALIIVPVQITFVPLLRAFNALDLTGSFLGLWIVHLGYAVPFAVYLLHNFFAAIPRELFEAAEIDGASRSQTFFAVVLPVARPALASLAIFEFVWTWNDLLIALIFLGGFREVAPMTIAVSQLVASRGNGWEILTSAAVLSVIVPMIVFLALQRHFVRGLLAGVAKG</sequence>
<keyword evidence="4 7" id="KW-0812">Transmembrane</keyword>
<evidence type="ECO:0000256" key="7">
    <source>
        <dbReference type="RuleBase" id="RU363032"/>
    </source>
</evidence>
<evidence type="ECO:0000256" key="4">
    <source>
        <dbReference type="ARBA" id="ARBA00022692"/>
    </source>
</evidence>
<keyword evidence="5 7" id="KW-1133">Transmembrane helix</keyword>
<feature type="transmembrane region" description="Helical" evidence="7">
    <location>
        <begin position="241"/>
        <end position="260"/>
    </location>
</feature>
<evidence type="ECO:0000256" key="1">
    <source>
        <dbReference type="ARBA" id="ARBA00004651"/>
    </source>
</evidence>
<dbReference type="Pfam" id="PF00528">
    <property type="entry name" value="BPD_transp_1"/>
    <property type="match status" value="1"/>
</dbReference>
<evidence type="ECO:0000259" key="8">
    <source>
        <dbReference type="PROSITE" id="PS50928"/>
    </source>
</evidence>
<evidence type="ECO:0000256" key="3">
    <source>
        <dbReference type="ARBA" id="ARBA00022475"/>
    </source>
</evidence>
<dbReference type="EMBL" id="JAAGOB010000009">
    <property type="protein sequence ID" value="NED97114.1"/>
    <property type="molecule type" value="Genomic_DNA"/>
</dbReference>
<evidence type="ECO:0000256" key="2">
    <source>
        <dbReference type="ARBA" id="ARBA00022448"/>
    </source>
</evidence>
<keyword evidence="2 7" id="KW-0813">Transport</keyword>
<comment type="subcellular location">
    <subcellularLocation>
        <location evidence="1 7">Cell membrane</location>
        <topology evidence="1 7">Multi-pass membrane protein</topology>
    </subcellularLocation>
</comment>
<dbReference type="CDD" id="cd06261">
    <property type="entry name" value="TM_PBP2"/>
    <property type="match status" value="1"/>
</dbReference>